<protein>
    <submittedName>
        <fullName evidence="6">TonB family protein</fullName>
    </submittedName>
</protein>
<feature type="domain" description="TonB C-terminal" evidence="5">
    <location>
        <begin position="80"/>
        <end position="156"/>
    </location>
</feature>
<dbReference type="Gene3D" id="3.30.1150.10">
    <property type="match status" value="1"/>
</dbReference>
<comment type="subcellular location">
    <subcellularLocation>
        <location evidence="1">Membrane</location>
        <topology evidence="1">Single-pass membrane protein</topology>
    </subcellularLocation>
</comment>
<reference evidence="6 7" key="1">
    <citation type="submission" date="2020-07" db="EMBL/GenBank/DDBJ databases">
        <title>isolation of Luteimonas sp. SJ-16.</title>
        <authorList>
            <person name="Huang X.-X."/>
            <person name="Xu L."/>
            <person name="Sun J.-Q."/>
        </authorList>
    </citation>
    <scope>NUCLEOTIDE SEQUENCE [LARGE SCALE GENOMIC DNA]</scope>
    <source>
        <strain evidence="6 7">SJ-16</strain>
    </source>
</reference>
<dbReference type="GO" id="GO:0055085">
    <property type="term" value="P:transmembrane transport"/>
    <property type="evidence" value="ECO:0007669"/>
    <property type="project" value="InterPro"/>
</dbReference>
<accession>A0A7Z0QS61</accession>
<evidence type="ECO:0000256" key="1">
    <source>
        <dbReference type="ARBA" id="ARBA00004167"/>
    </source>
</evidence>
<name>A0A7Z0QS61_9GAMM</name>
<dbReference type="EMBL" id="JACCJZ010000016">
    <property type="protein sequence ID" value="NYZ62867.1"/>
    <property type="molecule type" value="Genomic_DNA"/>
</dbReference>
<organism evidence="6 7">
    <name type="scientific">Luteimonas deserti</name>
    <dbReference type="NCBI Taxonomy" id="2752306"/>
    <lineage>
        <taxon>Bacteria</taxon>
        <taxon>Pseudomonadati</taxon>
        <taxon>Pseudomonadota</taxon>
        <taxon>Gammaproteobacteria</taxon>
        <taxon>Lysobacterales</taxon>
        <taxon>Lysobacteraceae</taxon>
        <taxon>Luteimonas</taxon>
    </lineage>
</organism>
<evidence type="ECO:0000256" key="2">
    <source>
        <dbReference type="ARBA" id="ARBA00022692"/>
    </source>
</evidence>
<keyword evidence="2" id="KW-0812">Transmembrane</keyword>
<keyword evidence="4" id="KW-0472">Membrane</keyword>
<keyword evidence="3" id="KW-1133">Transmembrane helix</keyword>
<dbReference type="Proteomes" id="UP000589896">
    <property type="component" value="Unassembled WGS sequence"/>
</dbReference>
<evidence type="ECO:0000256" key="4">
    <source>
        <dbReference type="ARBA" id="ARBA00023136"/>
    </source>
</evidence>
<dbReference type="SUPFAM" id="SSF74653">
    <property type="entry name" value="TolA/TonB C-terminal domain"/>
    <property type="match status" value="1"/>
</dbReference>
<evidence type="ECO:0000256" key="3">
    <source>
        <dbReference type="ARBA" id="ARBA00022989"/>
    </source>
</evidence>
<gene>
    <name evidence="6" type="ORF">H0E82_08830</name>
</gene>
<dbReference type="Pfam" id="PF03544">
    <property type="entry name" value="TonB_C"/>
    <property type="match status" value="1"/>
</dbReference>
<sequence>MAVLLAVVAGQGYQPVDVTPEIDPVYTESDPDTLLVCPDGTTPRMTEDELRRQLEAWLGDLVDQDVSGATEVTLLERPAELRYPRRPLAGYKAGHVVVMMLIENDGTVPGVLVNCSSDPLYEASAVEFVSGYRFSPATLHGKPIRSNGRQPIDFGLPSR</sequence>
<comment type="caution">
    <text evidence="6">The sequence shown here is derived from an EMBL/GenBank/DDBJ whole genome shotgun (WGS) entry which is preliminary data.</text>
</comment>
<dbReference type="AlphaFoldDB" id="A0A7Z0QS61"/>
<evidence type="ECO:0000259" key="5">
    <source>
        <dbReference type="Pfam" id="PF03544"/>
    </source>
</evidence>
<keyword evidence="7" id="KW-1185">Reference proteome</keyword>
<evidence type="ECO:0000313" key="6">
    <source>
        <dbReference type="EMBL" id="NYZ62867.1"/>
    </source>
</evidence>
<evidence type="ECO:0000313" key="7">
    <source>
        <dbReference type="Proteomes" id="UP000589896"/>
    </source>
</evidence>
<dbReference type="GO" id="GO:0016020">
    <property type="term" value="C:membrane"/>
    <property type="evidence" value="ECO:0007669"/>
    <property type="project" value="UniProtKB-SubCell"/>
</dbReference>
<dbReference type="InterPro" id="IPR037682">
    <property type="entry name" value="TonB_C"/>
</dbReference>
<proteinExistence type="predicted"/>
<dbReference type="InterPro" id="IPR006260">
    <property type="entry name" value="TonB/TolA_C"/>
</dbReference>
<dbReference type="NCBIfam" id="TIGR01352">
    <property type="entry name" value="tonB_Cterm"/>
    <property type="match status" value="1"/>
</dbReference>